<organism evidence="1 2">
    <name type="scientific">Rotaria magnacalcarata</name>
    <dbReference type="NCBI Taxonomy" id="392030"/>
    <lineage>
        <taxon>Eukaryota</taxon>
        <taxon>Metazoa</taxon>
        <taxon>Spiralia</taxon>
        <taxon>Gnathifera</taxon>
        <taxon>Rotifera</taxon>
        <taxon>Eurotatoria</taxon>
        <taxon>Bdelloidea</taxon>
        <taxon>Philodinida</taxon>
        <taxon>Philodinidae</taxon>
        <taxon>Rotaria</taxon>
    </lineage>
</organism>
<name>A0A8S3F474_9BILA</name>
<sequence length="103" mass="11808">KINIVGAFNDVDRKFLSEHAALGLETQQLQRRLSNGRNTTLVNNHREDLVQQNLIYQQELANLKARFQENTSAWGREKADLLSKLEDVEATSATPRTRKSKPY</sequence>
<proteinExistence type="predicted"/>
<evidence type="ECO:0000313" key="1">
    <source>
        <dbReference type="EMBL" id="CAF5102594.1"/>
    </source>
</evidence>
<gene>
    <name evidence="1" type="ORF">BYL167_LOCUS64565</name>
</gene>
<reference evidence="1" key="1">
    <citation type="submission" date="2021-02" db="EMBL/GenBank/DDBJ databases">
        <authorList>
            <person name="Nowell W R."/>
        </authorList>
    </citation>
    <scope>NUCLEOTIDE SEQUENCE</scope>
</reference>
<comment type="caution">
    <text evidence="1">The sequence shown here is derived from an EMBL/GenBank/DDBJ whole genome shotgun (WGS) entry which is preliminary data.</text>
</comment>
<dbReference type="Proteomes" id="UP000681967">
    <property type="component" value="Unassembled WGS sequence"/>
</dbReference>
<evidence type="ECO:0000313" key="2">
    <source>
        <dbReference type="Proteomes" id="UP000681967"/>
    </source>
</evidence>
<dbReference type="AlphaFoldDB" id="A0A8S3F474"/>
<dbReference type="EMBL" id="CAJOBH010239119">
    <property type="protein sequence ID" value="CAF5102594.1"/>
    <property type="molecule type" value="Genomic_DNA"/>
</dbReference>
<feature type="non-terminal residue" evidence="1">
    <location>
        <position position="103"/>
    </location>
</feature>
<protein>
    <submittedName>
        <fullName evidence="1">Uncharacterized protein</fullName>
    </submittedName>
</protein>
<accession>A0A8S3F474</accession>